<dbReference type="EMBL" id="BLKC01000003">
    <property type="protein sequence ID" value="GFF23066.1"/>
    <property type="molecule type" value="Genomic_DNA"/>
</dbReference>
<accession>A0A8H3RGK2</accession>
<evidence type="ECO:0000313" key="5">
    <source>
        <dbReference type="Proteomes" id="UP000465221"/>
    </source>
</evidence>
<reference evidence="4 5" key="1">
    <citation type="submission" date="2020-01" db="EMBL/GenBank/DDBJ databases">
        <title>Draft genome sequence of Aspergillus udagawae IFM 46972.</title>
        <authorList>
            <person name="Takahashi H."/>
            <person name="Yaguchi T."/>
        </authorList>
    </citation>
    <scope>NUCLEOTIDE SEQUENCE [LARGE SCALE GENOMIC DNA]</scope>
    <source>
        <strain evidence="4 5">IFM 46972</strain>
    </source>
</reference>
<evidence type="ECO:0000256" key="2">
    <source>
        <dbReference type="ARBA" id="ARBA00022975"/>
    </source>
</evidence>
<name>A0A8H3RGK2_9EURO</name>
<dbReference type="GO" id="GO:0019856">
    <property type="term" value="P:pyrimidine nucleobase biosynthetic process"/>
    <property type="evidence" value="ECO:0007669"/>
    <property type="project" value="TreeGrafter"/>
</dbReference>
<dbReference type="GO" id="GO:0006222">
    <property type="term" value="P:UMP biosynthetic process"/>
    <property type="evidence" value="ECO:0007669"/>
    <property type="project" value="TreeGrafter"/>
</dbReference>
<evidence type="ECO:0000256" key="1">
    <source>
        <dbReference type="ARBA" id="ARBA00004725"/>
    </source>
</evidence>
<comment type="pathway">
    <text evidence="1">Pyrimidine metabolism; UMP biosynthesis via de novo pathway.</text>
</comment>
<sequence>MESPTPFESFSFRGNRIIAYLQTLAKAKKGLPHGVPVCVSPSHTITTTESLLTLASLVGPHVAIFQVHADIIDDWSDETVRQLTLLAKRHAFLIWESGRILNATVDVVGKSTTETREVRNELVDLVRKKYTKGVVKAASWAGIATAWASGVAVGNQEADLLIPTLKAAAREAVADSVQTIRTEITAVNAPTESWLNGHDDSESKEDPDADQQYLTLDYAADESGLGLTLRKSSTISLTQTITQHTEDSTESLLDSTSHLITQDGTPETSFGNLPNGDDLPPPPLLARGLVLCLPSITDTSFTPEYRQSCLAAARANQDFVLGFLCSEPWHLISRGNDIFDTNSLQANGYEIGTSDERPAHLAIFSMISHKNGILNGREEDDDESDEEMSPTTPLAPELPSRIMSPLATKLHAIVGQAIKLRDATTVNDQDLQFAAGAAFEDFRDSLCNRSAAVDPQAASSFPTADKHGYGETRPLRPARQYAKPIVNHADVIIEYADLGSSGSSSAQADKHCWQVASQDLIQNSPYFRALLDPNKFSEGRQFMQQRAGHRQIPEHEMKEEEHDQSNIANGACLQHSLPTISLSRDRFLSRLGADAIELFLRILSYRSLEDDEKQGFDSELRVQPTSLVARLLETGDALNSPHVVREALQRSKYAYGKGKISLSKFDNSLLKVNEDRVRQSIFIARFLDDPHVFQVLTHALIIGGSRYWMNGIESHVPTSPWGYVSNGIEEELYYRRQCVLNTITDLQAFFLRAYGALEEPHGPKPSITTPSAAQTTVQPRQFQCRCGFGNSNACDAFHLGQMMRFFSLRTKTIFIGSSLLDPDFTLDPESEDGNGQNTPERPQPLSTAAGPPSDITSIISSLKQCPDYQLDANHTGCGVRRRFVPPLDCIERFVGDGRGLLGVDIRSWDEKKWPLASESWANRARGRASVVDVRSSKINAVHATTSGLLRPRTQEENARLFFTARRRNWEA</sequence>
<proteinExistence type="predicted"/>
<dbReference type="Gene3D" id="3.20.20.70">
    <property type="entry name" value="Aldolase class I"/>
    <property type="match status" value="1"/>
</dbReference>
<gene>
    <name evidence="4" type="ORF">IFM46972_00538</name>
</gene>
<feature type="region of interest" description="Disordered" evidence="3">
    <location>
        <begin position="825"/>
        <end position="853"/>
    </location>
</feature>
<feature type="compositionally biased region" description="Acidic residues" evidence="3">
    <location>
        <begin position="378"/>
        <end position="388"/>
    </location>
</feature>
<feature type="region of interest" description="Disordered" evidence="3">
    <location>
        <begin position="374"/>
        <end position="399"/>
    </location>
</feature>
<protein>
    <recommendedName>
        <fullName evidence="6">Orotidine 5'-phosphate decarboxylase</fullName>
    </recommendedName>
</protein>
<dbReference type="Proteomes" id="UP000465221">
    <property type="component" value="Unassembled WGS sequence"/>
</dbReference>
<evidence type="ECO:0000313" key="4">
    <source>
        <dbReference type="EMBL" id="GFF23066.1"/>
    </source>
</evidence>
<dbReference type="PANTHER" id="PTHR19278">
    <property type="entry name" value="OROTATE PHOSPHORIBOSYLTRANSFERASE"/>
    <property type="match status" value="1"/>
</dbReference>
<dbReference type="GO" id="GO:0004588">
    <property type="term" value="F:orotate phosphoribosyltransferase activity"/>
    <property type="evidence" value="ECO:0007669"/>
    <property type="project" value="TreeGrafter"/>
</dbReference>
<dbReference type="PANTHER" id="PTHR19278:SF9">
    <property type="entry name" value="URIDINE 5'-MONOPHOSPHATE SYNTHASE"/>
    <property type="match status" value="1"/>
</dbReference>
<keyword evidence="2" id="KW-0665">Pyrimidine biosynthesis</keyword>
<organism evidence="4 5">
    <name type="scientific">Aspergillus udagawae</name>
    <dbReference type="NCBI Taxonomy" id="91492"/>
    <lineage>
        <taxon>Eukaryota</taxon>
        <taxon>Fungi</taxon>
        <taxon>Dikarya</taxon>
        <taxon>Ascomycota</taxon>
        <taxon>Pezizomycotina</taxon>
        <taxon>Eurotiomycetes</taxon>
        <taxon>Eurotiomycetidae</taxon>
        <taxon>Eurotiales</taxon>
        <taxon>Aspergillaceae</taxon>
        <taxon>Aspergillus</taxon>
        <taxon>Aspergillus subgen. Fumigati</taxon>
    </lineage>
</organism>
<evidence type="ECO:0008006" key="6">
    <source>
        <dbReference type="Google" id="ProtNLM"/>
    </source>
</evidence>
<feature type="compositionally biased region" description="Polar residues" evidence="3">
    <location>
        <begin position="833"/>
        <end position="846"/>
    </location>
</feature>
<comment type="caution">
    <text evidence="4">The sequence shown here is derived from an EMBL/GenBank/DDBJ whole genome shotgun (WGS) entry which is preliminary data.</text>
</comment>
<dbReference type="GO" id="GO:0004590">
    <property type="term" value="F:orotidine-5'-phosphate decarboxylase activity"/>
    <property type="evidence" value="ECO:0007669"/>
    <property type="project" value="TreeGrafter"/>
</dbReference>
<dbReference type="AlphaFoldDB" id="A0A8H3RGK2"/>
<evidence type="ECO:0000256" key="3">
    <source>
        <dbReference type="SAM" id="MobiDB-lite"/>
    </source>
</evidence>
<dbReference type="InterPro" id="IPR013785">
    <property type="entry name" value="Aldolase_TIM"/>
</dbReference>